<evidence type="ECO:0000259" key="2">
    <source>
        <dbReference type="Pfam" id="PF00857"/>
    </source>
</evidence>
<evidence type="ECO:0000313" key="4">
    <source>
        <dbReference type="Proteomes" id="UP000481858"/>
    </source>
</evidence>
<accession>A0A7C8MQ47</accession>
<sequence length="225" mass="24536">MGPSKRLQDQTIFHESLAEALGIRANVIDASSVCDLQDKFRNAIWQFDKILLTSRKVLRAAKILQIPVVVTTQNKAKLGEIVPEIQELVADAALTVDKTSFSMLVPEIASHELLLAAPDKKQQRSVVIVGIESHICVTQTALDLLARGHRVYVLADGVSSCNELEVPVALARLRAEGVVVTTSESWMYETMGDATVAEFRDIAKLVKESSADTRSALTGLLSSRI</sequence>
<keyword evidence="4" id="KW-1185">Reference proteome</keyword>
<dbReference type="PANTHER" id="PTHR14119:SF3">
    <property type="entry name" value="ISOCHORISMATASE DOMAIN-CONTAINING PROTEIN 2"/>
    <property type="match status" value="1"/>
</dbReference>
<organism evidence="3 4">
    <name type="scientific">Xylaria multiplex</name>
    <dbReference type="NCBI Taxonomy" id="323545"/>
    <lineage>
        <taxon>Eukaryota</taxon>
        <taxon>Fungi</taxon>
        <taxon>Dikarya</taxon>
        <taxon>Ascomycota</taxon>
        <taxon>Pezizomycotina</taxon>
        <taxon>Sordariomycetes</taxon>
        <taxon>Xylariomycetidae</taxon>
        <taxon>Xylariales</taxon>
        <taxon>Xylariaceae</taxon>
        <taxon>Xylaria</taxon>
    </lineage>
</organism>
<dbReference type="InterPro" id="IPR000868">
    <property type="entry name" value="Isochorismatase-like_dom"/>
</dbReference>
<dbReference type="InterPro" id="IPR036380">
    <property type="entry name" value="Isochorismatase-like_sf"/>
</dbReference>
<dbReference type="InterPro" id="IPR050993">
    <property type="entry name" value="Isochorismatase_domain"/>
</dbReference>
<evidence type="ECO:0000313" key="3">
    <source>
        <dbReference type="EMBL" id="KAF2966671.1"/>
    </source>
</evidence>
<dbReference type="InParanoid" id="A0A7C8MQ47"/>
<evidence type="ECO:0000256" key="1">
    <source>
        <dbReference type="ARBA" id="ARBA00006336"/>
    </source>
</evidence>
<dbReference type="Gene3D" id="3.40.50.850">
    <property type="entry name" value="Isochorismatase-like"/>
    <property type="match status" value="1"/>
</dbReference>
<dbReference type="AlphaFoldDB" id="A0A7C8MQ47"/>
<comment type="similarity">
    <text evidence="1">Belongs to the isochorismatase family.</text>
</comment>
<gene>
    <name evidence="3" type="ORF">GQX73_g6928</name>
</gene>
<comment type="caution">
    <text evidence="3">The sequence shown here is derived from an EMBL/GenBank/DDBJ whole genome shotgun (WGS) entry which is preliminary data.</text>
</comment>
<dbReference type="Pfam" id="PF00857">
    <property type="entry name" value="Isochorismatase"/>
    <property type="match status" value="1"/>
</dbReference>
<protein>
    <recommendedName>
        <fullName evidence="2">Isochorismatase-like domain-containing protein</fullName>
    </recommendedName>
</protein>
<dbReference type="OrthoDB" id="269496at2759"/>
<dbReference type="Proteomes" id="UP000481858">
    <property type="component" value="Unassembled WGS sequence"/>
</dbReference>
<proteinExistence type="inferred from homology"/>
<reference evidence="3 4" key="1">
    <citation type="submission" date="2019-12" db="EMBL/GenBank/DDBJ databases">
        <title>Draft genome sequence of the ascomycete Xylaria multiplex DSM 110363.</title>
        <authorList>
            <person name="Buettner E."/>
            <person name="Kellner H."/>
        </authorList>
    </citation>
    <scope>NUCLEOTIDE SEQUENCE [LARGE SCALE GENOMIC DNA]</scope>
    <source>
        <strain evidence="3 4">DSM 110363</strain>
    </source>
</reference>
<name>A0A7C8MQ47_9PEZI</name>
<dbReference type="EMBL" id="WUBL01000084">
    <property type="protein sequence ID" value="KAF2966671.1"/>
    <property type="molecule type" value="Genomic_DNA"/>
</dbReference>
<dbReference type="PANTHER" id="PTHR14119">
    <property type="entry name" value="HYDROLASE"/>
    <property type="match status" value="1"/>
</dbReference>
<dbReference type="SUPFAM" id="SSF52499">
    <property type="entry name" value="Isochorismatase-like hydrolases"/>
    <property type="match status" value="1"/>
</dbReference>
<feature type="domain" description="Isochorismatase-like" evidence="2">
    <location>
        <begin position="33"/>
        <end position="184"/>
    </location>
</feature>